<accession>A0A6G0XGZ1</accession>
<name>A0A6G0XGZ1_APHCR</name>
<comment type="caution">
    <text evidence="1">The sequence shown here is derived from an EMBL/GenBank/DDBJ whole genome shotgun (WGS) entry which is preliminary data.</text>
</comment>
<dbReference type="AlphaFoldDB" id="A0A6G0XGZ1"/>
<dbReference type="Proteomes" id="UP000478052">
    <property type="component" value="Unassembled WGS sequence"/>
</dbReference>
<evidence type="ECO:0000313" key="1">
    <source>
        <dbReference type="EMBL" id="KAF0739489.1"/>
    </source>
</evidence>
<gene>
    <name evidence="1" type="ORF">FWK35_00028158</name>
</gene>
<sequence length="136" mass="16024">MIENQNTQKRYFNQKGTVKEMLFEDKFNKTWNVATIIKKLELPRCYLVRDEKGKLLRRNIFFLRKRKTFSLEFEEEEDKDMTDVVMTNNHDVSNIDKIRSERTSKKPDSYHKPIVSALEIAGSDDGARVGEMMDGN</sequence>
<keyword evidence="2" id="KW-1185">Reference proteome</keyword>
<proteinExistence type="predicted"/>
<organism evidence="1 2">
    <name type="scientific">Aphis craccivora</name>
    <name type="common">Cowpea aphid</name>
    <dbReference type="NCBI Taxonomy" id="307492"/>
    <lineage>
        <taxon>Eukaryota</taxon>
        <taxon>Metazoa</taxon>
        <taxon>Ecdysozoa</taxon>
        <taxon>Arthropoda</taxon>
        <taxon>Hexapoda</taxon>
        <taxon>Insecta</taxon>
        <taxon>Pterygota</taxon>
        <taxon>Neoptera</taxon>
        <taxon>Paraneoptera</taxon>
        <taxon>Hemiptera</taxon>
        <taxon>Sternorrhyncha</taxon>
        <taxon>Aphidomorpha</taxon>
        <taxon>Aphidoidea</taxon>
        <taxon>Aphididae</taxon>
        <taxon>Aphidini</taxon>
        <taxon>Aphis</taxon>
        <taxon>Aphis</taxon>
    </lineage>
</organism>
<reference evidence="1 2" key="1">
    <citation type="submission" date="2019-08" db="EMBL/GenBank/DDBJ databases">
        <title>Whole genome of Aphis craccivora.</title>
        <authorList>
            <person name="Voronova N.V."/>
            <person name="Shulinski R.S."/>
            <person name="Bandarenka Y.V."/>
            <person name="Zhorov D.G."/>
            <person name="Warner D."/>
        </authorList>
    </citation>
    <scope>NUCLEOTIDE SEQUENCE [LARGE SCALE GENOMIC DNA]</scope>
    <source>
        <strain evidence="1">180601</strain>
        <tissue evidence="1">Whole Body</tissue>
    </source>
</reference>
<protein>
    <submittedName>
        <fullName evidence="1">Uncharacterized protein</fullName>
    </submittedName>
</protein>
<evidence type="ECO:0000313" key="2">
    <source>
        <dbReference type="Proteomes" id="UP000478052"/>
    </source>
</evidence>
<dbReference type="EMBL" id="VUJU01007856">
    <property type="protein sequence ID" value="KAF0739489.1"/>
    <property type="molecule type" value="Genomic_DNA"/>
</dbReference>